<feature type="region of interest" description="Disordered" evidence="1">
    <location>
        <begin position="1"/>
        <end position="109"/>
    </location>
</feature>
<gene>
    <name evidence="2" type="ORF">BSAL_14145</name>
</gene>
<accession>A0A0S4JG70</accession>
<reference evidence="3" key="1">
    <citation type="submission" date="2015-09" db="EMBL/GenBank/DDBJ databases">
        <authorList>
            <consortium name="Pathogen Informatics"/>
        </authorList>
    </citation>
    <scope>NUCLEOTIDE SEQUENCE [LARGE SCALE GENOMIC DNA]</scope>
    <source>
        <strain evidence="3">Lake Konstanz</strain>
    </source>
</reference>
<feature type="region of interest" description="Disordered" evidence="1">
    <location>
        <begin position="289"/>
        <end position="352"/>
    </location>
</feature>
<protein>
    <submittedName>
        <fullName evidence="2">Uncharacterized protein</fullName>
    </submittedName>
</protein>
<organism evidence="2 3">
    <name type="scientific">Bodo saltans</name>
    <name type="common">Flagellated protozoan</name>
    <dbReference type="NCBI Taxonomy" id="75058"/>
    <lineage>
        <taxon>Eukaryota</taxon>
        <taxon>Discoba</taxon>
        <taxon>Euglenozoa</taxon>
        <taxon>Kinetoplastea</taxon>
        <taxon>Metakinetoplastina</taxon>
        <taxon>Eubodonida</taxon>
        <taxon>Bodonidae</taxon>
        <taxon>Bodo</taxon>
    </lineage>
</organism>
<feature type="compositionally biased region" description="Polar residues" evidence="1">
    <location>
        <begin position="300"/>
        <end position="312"/>
    </location>
</feature>
<feature type="compositionally biased region" description="Basic and acidic residues" evidence="1">
    <location>
        <begin position="191"/>
        <end position="202"/>
    </location>
</feature>
<sequence>MSYYGNVAPRYLDARKPPPPLSLPPKEKIPVNPQYEQVAPRYMSPRRSDPVVSSSTSSKPSDAKSKGHKSIAKDSLFQPPKNPKLASVQPKFLDPANYAPQPNSPRRIVEQKHIADRRELGWRTDLVNGSMKNFDDYRPQTAAREATQPPRKNTFKNAPSSIAAYVKDNIPIRHSSMAHLMTSNNTTGEGGGKKNNNEEHHNSRQPSPFRSSRTGSPTRWWSNAGWQGTEFAAREKQTTLCQPQYLKELKHMEEQVAKCSSARVSPNHVPRVATLAPGYRLQEMLKADREASHIRAESTIPPTSSHQASPSRPESPARTPRGGTPVPVLDHGLSFSSRNGSSQYRAHSEEYA</sequence>
<proteinExistence type="predicted"/>
<dbReference type="EMBL" id="CYKH01001624">
    <property type="protein sequence ID" value="CUG88200.1"/>
    <property type="molecule type" value="Genomic_DNA"/>
</dbReference>
<dbReference type="Proteomes" id="UP000051952">
    <property type="component" value="Unassembled WGS sequence"/>
</dbReference>
<dbReference type="AlphaFoldDB" id="A0A0S4JG70"/>
<feature type="region of interest" description="Disordered" evidence="1">
    <location>
        <begin position="129"/>
        <end position="158"/>
    </location>
</feature>
<feature type="compositionally biased region" description="Polar residues" evidence="1">
    <location>
        <begin position="334"/>
        <end position="345"/>
    </location>
</feature>
<feature type="region of interest" description="Disordered" evidence="1">
    <location>
        <begin position="181"/>
        <end position="222"/>
    </location>
</feature>
<evidence type="ECO:0000313" key="3">
    <source>
        <dbReference type="Proteomes" id="UP000051952"/>
    </source>
</evidence>
<keyword evidence="3" id="KW-1185">Reference proteome</keyword>
<feature type="compositionally biased region" description="Polar residues" evidence="1">
    <location>
        <begin position="204"/>
        <end position="222"/>
    </location>
</feature>
<dbReference type="VEuPathDB" id="TriTrypDB:BSAL_14145"/>
<name>A0A0S4JG70_BODSA</name>
<feature type="compositionally biased region" description="Low complexity" evidence="1">
    <location>
        <begin position="50"/>
        <end position="60"/>
    </location>
</feature>
<evidence type="ECO:0000313" key="2">
    <source>
        <dbReference type="EMBL" id="CUG88200.1"/>
    </source>
</evidence>
<evidence type="ECO:0000256" key="1">
    <source>
        <dbReference type="SAM" id="MobiDB-lite"/>
    </source>
</evidence>